<comment type="caution">
    <text evidence="11">The sequence shown here is derived from an EMBL/GenBank/DDBJ whole genome shotgun (WGS) entry which is preliminary data.</text>
</comment>
<dbReference type="InterPro" id="IPR020630">
    <property type="entry name" value="THF_DH/CycHdrlase_cat_dom"/>
</dbReference>
<accession>A0A1F7KFL1</accession>
<feature type="domain" description="Tetrahydrofolate dehydrogenase/cyclohydrolase catalytic" evidence="9">
    <location>
        <begin position="3"/>
        <end position="117"/>
    </location>
</feature>
<evidence type="ECO:0000256" key="4">
    <source>
        <dbReference type="ARBA" id="ARBA00022801"/>
    </source>
</evidence>
<reference evidence="11 12" key="1">
    <citation type="journal article" date="2016" name="Nat. Commun.">
        <title>Thousands of microbial genomes shed light on interconnected biogeochemical processes in an aquifer system.</title>
        <authorList>
            <person name="Anantharaman K."/>
            <person name="Brown C.T."/>
            <person name="Hug L.A."/>
            <person name="Sharon I."/>
            <person name="Castelle C.J."/>
            <person name="Probst A.J."/>
            <person name="Thomas B.C."/>
            <person name="Singh A."/>
            <person name="Wilkins M.J."/>
            <person name="Karaoz U."/>
            <person name="Brodie E.L."/>
            <person name="Williams K.H."/>
            <person name="Hubbard S.S."/>
            <person name="Banfield J.F."/>
        </authorList>
    </citation>
    <scope>NUCLEOTIDE SEQUENCE [LARGE SCALE GENOMIC DNA]</scope>
</reference>
<dbReference type="AlphaFoldDB" id="A0A1F7KFL1"/>
<evidence type="ECO:0000313" key="11">
    <source>
        <dbReference type="EMBL" id="OGK66661.1"/>
    </source>
</evidence>
<dbReference type="InterPro" id="IPR000672">
    <property type="entry name" value="THF_DH/CycHdrlase"/>
</dbReference>
<gene>
    <name evidence="11" type="ORF">A2209_02800</name>
</gene>
<feature type="domain" description="Tetrahydrofolate dehydrogenase/cyclohydrolase NAD(P)-binding" evidence="10">
    <location>
        <begin position="161"/>
        <end position="284"/>
    </location>
</feature>
<keyword evidence="8" id="KW-0511">Multifunctional enzyme</keyword>
<evidence type="ECO:0000256" key="8">
    <source>
        <dbReference type="ARBA" id="ARBA00023268"/>
    </source>
</evidence>
<dbReference type="Pfam" id="PF02882">
    <property type="entry name" value="THF_DHG_CYH_C"/>
    <property type="match status" value="1"/>
</dbReference>
<dbReference type="EMBL" id="MGBG01000004">
    <property type="protein sequence ID" value="OGK66661.1"/>
    <property type="molecule type" value="Genomic_DNA"/>
</dbReference>
<dbReference type="GO" id="GO:0035999">
    <property type="term" value="P:tetrahydrofolate interconversion"/>
    <property type="evidence" value="ECO:0007669"/>
    <property type="project" value="TreeGrafter"/>
</dbReference>
<evidence type="ECO:0000256" key="5">
    <source>
        <dbReference type="ARBA" id="ARBA00022857"/>
    </source>
</evidence>
<dbReference type="GO" id="GO:0009086">
    <property type="term" value="P:methionine biosynthetic process"/>
    <property type="evidence" value="ECO:0007669"/>
    <property type="project" value="UniProtKB-KW"/>
</dbReference>
<dbReference type="GO" id="GO:0006164">
    <property type="term" value="P:purine nucleotide biosynthetic process"/>
    <property type="evidence" value="ECO:0007669"/>
    <property type="project" value="UniProtKB-KW"/>
</dbReference>
<dbReference type="InterPro" id="IPR036291">
    <property type="entry name" value="NAD(P)-bd_dom_sf"/>
</dbReference>
<dbReference type="PANTHER" id="PTHR48099">
    <property type="entry name" value="C-1-TETRAHYDROFOLATE SYNTHASE, CYTOPLASMIC-RELATED"/>
    <property type="match status" value="1"/>
</dbReference>
<keyword evidence="2" id="KW-0554">One-carbon metabolism</keyword>
<dbReference type="Gene3D" id="3.40.50.10860">
    <property type="entry name" value="Leucine Dehydrogenase, chain A, domain 1"/>
    <property type="match status" value="1"/>
</dbReference>
<evidence type="ECO:0000259" key="10">
    <source>
        <dbReference type="Pfam" id="PF02882"/>
    </source>
</evidence>
<protein>
    <recommendedName>
        <fullName evidence="13">Methenyltetrahydrofolate cyclohydrolase</fullName>
    </recommendedName>
</protein>
<dbReference type="GO" id="GO:0005829">
    <property type="term" value="C:cytosol"/>
    <property type="evidence" value="ECO:0007669"/>
    <property type="project" value="TreeGrafter"/>
</dbReference>
<dbReference type="PRINTS" id="PR00085">
    <property type="entry name" value="THFDHDRGNASE"/>
</dbReference>
<organism evidence="11 12">
    <name type="scientific">Candidatus Roizmanbacteria bacterium RIFOXYA1_FULL_41_12</name>
    <dbReference type="NCBI Taxonomy" id="1802082"/>
    <lineage>
        <taxon>Bacteria</taxon>
        <taxon>Candidatus Roizmaniibacteriota</taxon>
    </lineage>
</organism>
<keyword evidence="6" id="KW-0560">Oxidoreductase</keyword>
<evidence type="ECO:0000256" key="2">
    <source>
        <dbReference type="ARBA" id="ARBA00022563"/>
    </source>
</evidence>
<keyword evidence="3" id="KW-0658">Purine biosynthesis</keyword>
<keyword evidence="7" id="KW-0486">Methionine biosynthesis</keyword>
<dbReference type="GO" id="GO:0004477">
    <property type="term" value="F:methenyltetrahydrofolate cyclohydrolase activity"/>
    <property type="evidence" value="ECO:0007669"/>
    <property type="project" value="TreeGrafter"/>
</dbReference>
<dbReference type="Pfam" id="PF00763">
    <property type="entry name" value="THF_DHG_CYH"/>
    <property type="match status" value="1"/>
</dbReference>
<dbReference type="GO" id="GO:0004488">
    <property type="term" value="F:methylenetetrahydrofolate dehydrogenase (NADP+) activity"/>
    <property type="evidence" value="ECO:0007669"/>
    <property type="project" value="InterPro"/>
</dbReference>
<proteinExistence type="predicted"/>
<evidence type="ECO:0000256" key="3">
    <source>
        <dbReference type="ARBA" id="ARBA00022755"/>
    </source>
</evidence>
<dbReference type="Gene3D" id="3.40.50.720">
    <property type="entry name" value="NAD(P)-binding Rossmann-like Domain"/>
    <property type="match status" value="1"/>
</dbReference>
<evidence type="ECO:0000256" key="1">
    <source>
        <dbReference type="ARBA" id="ARBA00004777"/>
    </source>
</evidence>
<dbReference type="SUPFAM" id="SSF53223">
    <property type="entry name" value="Aminoacid dehydrogenase-like, N-terminal domain"/>
    <property type="match status" value="1"/>
</dbReference>
<keyword evidence="4" id="KW-0378">Hydrolase</keyword>
<evidence type="ECO:0008006" key="13">
    <source>
        <dbReference type="Google" id="ProtNLM"/>
    </source>
</evidence>
<evidence type="ECO:0000256" key="6">
    <source>
        <dbReference type="ARBA" id="ARBA00023002"/>
    </source>
</evidence>
<dbReference type="PANTHER" id="PTHR48099:SF5">
    <property type="entry name" value="C-1-TETRAHYDROFOLATE SYNTHASE, CYTOPLASMIC"/>
    <property type="match status" value="1"/>
</dbReference>
<name>A0A1F7KFL1_9BACT</name>
<dbReference type="InterPro" id="IPR020631">
    <property type="entry name" value="THF_DH/CycHdrlase_NAD-bd_dom"/>
</dbReference>
<comment type="pathway">
    <text evidence="1">One-carbon metabolism; tetrahydrofolate interconversion.</text>
</comment>
<sequence length="286" mass="32442">MKIDCQILYDQLLDEVRQKLNKGNIAKIPPKMVIFSIAPDKLTQIFLKQKQKLAESLGIVCQIISYDQVPLFQQFATDIRTSANSRKTHAVIIQRPLPSELTSATLENFIPLLKEVEGTKYKTPYQSPVGLATLSILKYIATDFNQWKIKPKDTEFFKRHFKKKFIVLAGRGRTTGSPIANTLVQYKLAMVITHSHTPNPENFYRQADIVITSTGKPVITAENIKQGATLINFGYRREDDKTVGDYLESEVEEKAAYYTPVIHGTGPLSLAYLMKNVVDAYLRQEK</sequence>
<dbReference type="SUPFAM" id="SSF51735">
    <property type="entry name" value="NAD(P)-binding Rossmann-fold domains"/>
    <property type="match status" value="1"/>
</dbReference>
<keyword evidence="5" id="KW-0521">NADP</keyword>
<dbReference type="Proteomes" id="UP000178450">
    <property type="component" value="Unassembled WGS sequence"/>
</dbReference>
<evidence type="ECO:0000313" key="12">
    <source>
        <dbReference type="Proteomes" id="UP000178450"/>
    </source>
</evidence>
<dbReference type="InterPro" id="IPR046346">
    <property type="entry name" value="Aminoacid_DH-like_N_sf"/>
</dbReference>
<evidence type="ECO:0000256" key="7">
    <source>
        <dbReference type="ARBA" id="ARBA00023167"/>
    </source>
</evidence>
<evidence type="ECO:0000259" key="9">
    <source>
        <dbReference type="Pfam" id="PF00763"/>
    </source>
</evidence>
<keyword evidence="7" id="KW-0028">Amino-acid biosynthesis</keyword>